<gene>
    <name evidence="2" type="ORF">BS47DRAFT_426115</name>
</gene>
<organism evidence="2 3">
    <name type="scientific">Hydnum rufescens UP504</name>
    <dbReference type="NCBI Taxonomy" id="1448309"/>
    <lineage>
        <taxon>Eukaryota</taxon>
        <taxon>Fungi</taxon>
        <taxon>Dikarya</taxon>
        <taxon>Basidiomycota</taxon>
        <taxon>Agaricomycotina</taxon>
        <taxon>Agaricomycetes</taxon>
        <taxon>Cantharellales</taxon>
        <taxon>Hydnaceae</taxon>
        <taxon>Hydnum</taxon>
    </lineage>
</organism>
<feature type="compositionally biased region" description="Acidic residues" evidence="1">
    <location>
        <begin position="39"/>
        <end position="50"/>
    </location>
</feature>
<comment type="caution">
    <text evidence="2">The sequence shown here is derived from an EMBL/GenBank/DDBJ whole genome shotgun (WGS) entry which is preliminary data.</text>
</comment>
<feature type="region of interest" description="Disordered" evidence="1">
    <location>
        <begin position="36"/>
        <end position="170"/>
    </location>
</feature>
<feature type="compositionally biased region" description="Acidic residues" evidence="1">
    <location>
        <begin position="85"/>
        <end position="101"/>
    </location>
</feature>
<feature type="compositionally biased region" description="Basic and acidic residues" evidence="1">
    <location>
        <begin position="102"/>
        <end position="122"/>
    </location>
</feature>
<feature type="compositionally biased region" description="Gly residues" evidence="1">
    <location>
        <begin position="123"/>
        <end position="145"/>
    </location>
</feature>
<proteinExistence type="predicted"/>
<evidence type="ECO:0000313" key="3">
    <source>
        <dbReference type="Proteomes" id="UP000886523"/>
    </source>
</evidence>
<keyword evidence="3" id="KW-1185">Reference proteome</keyword>
<protein>
    <submittedName>
        <fullName evidence="2">Uncharacterized protein</fullName>
    </submittedName>
</protein>
<sequence>MNNSTGIEPRTGMLLLPPSLPDVLPLRCRLRRDLPLVLEPEDEEEEDTDEERNSPCMLLMDDRGEHEGSTVNAEVEGEVRLVADEMAEFNDPTDAELPPDPDSDRDPESEFDRLRDTDREGGSDGSGGGGGDIGVMGILGEGVGSGTNSKSRCDLGGVGGCTLRGRRSRS</sequence>
<evidence type="ECO:0000256" key="1">
    <source>
        <dbReference type="SAM" id="MobiDB-lite"/>
    </source>
</evidence>
<accession>A0A9P6B848</accession>
<name>A0A9P6B848_9AGAM</name>
<dbReference type="EMBL" id="MU128928">
    <property type="protein sequence ID" value="KAF9518011.1"/>
    <property type="molecule type" value="Genomic_DNA"/>
</dbReference>
<dbReference type="AlphaFoldDB" id="A0A9P6B848"/>
<dbReference type="Proteomes" id="UP000886523">
    <property type="component" value="Unassembled WGS sequence"/>
</dbReference>
<evidence type="ECO:0000313" key="2">
    <source>
        <dbReference type="EMBL" id="KAF9518011.1"/>
    </source>
</evidence>
<reference evidence="2" key="1">
    <citation type="journal article" date="2020" name="Nat. Commun.">
        <title>Large-scale genome sequencing of mycorrhizal fungi provides insights into the early evolution of symbiotic traits.</title>
        <authorList>
            <person name="Miyauchi S."/>
            <person name="Kiss E."/>
            <person name="Kuo A."/>
            <person name="Drula E."/>
            <person name="Kohler A."/>
            <person name="Sanchez-Garcia M."/>
            <person name="Morin E."/>
            <person name="Andreopoulos B."/>
            <person name="Barry K.W."/>
            <person name="Bonito G."/>
            <person name="Buee M."/>
            <person name="Carver A."/>
            <person name="Chen C."/>
            <person name="Cichocki N."/>
            <person name="Clum A."/>
            <person name="Culley D."/>
            <person name="Crous P.W."/>
            <person name="Fauchery L."/>
            <person name="Girlanda M."/>
            <person name="Hayes R.D."/>
            <person name="Keri Z."/>
            <person name="LaButti K."/>
            <person name="Lipzen A."/>
            <person name="Lombard V."/>
            <person name="Magnuson J."/>
            <person name="Maillard F."/>
            <person name="Murat C."/>
            <person name="Nolan M."/>
            <person name="Ohm R.A."/>
            <person name="Pangilinan J."/>
            <person name="Pereira M.F."/>
            <person name="Perotto S."/>
            <person name="Peter M."/>
            <person name="Pfister S."/>
            <person name="Riley R."/>
            <person name="Sitrit Y."/>
            <person name="Stielow J.B."/>
            <person name="Szollosi G."/>
            <person name="Zifcakova L."/>
            <person name="Stursova M."/>
            <person name="Spatafora J.W."/>
            <person name="Tedersoo L."/>
            <person name="Vaario L.M."/>
            <person name="Yamada A."/>
            <person name="Yan M."/>
            <person name="Wang P."/>
            <person name="Xu J."/>
            <person name="Bruns T."/>
            <person name="Baldrian P."/>
            <person name="Vilgalys R."/>
            <person name="Dunand C."/>
            <person name="Henrissat B."/>
            <person name="Grigoriev I.V."/>
            <person name="Hibbett D."/>
            <person name="Nagy L.G."/>
            <person name="Martin F.M."/>
        </authorList>
    </citation>
    <scope>NUCLEOTIDE SEQUENCE</scope>
    <source>
        <strain evidence="2">UP504</strain>
    </source>
</reference>